<sequence length="155" mass="17942">ILLRRQELDPLELGFLLRFPVDHTYSSPVDFLTAQSWSAVKAVALMEEFRGLDRDVEGSAKQWRKWVESECPEKEKLPQEWKKKSLLQKLIILRAVRPDRMTYALRHFVEEKLGAKYVERSRLDLGRACEESSPATPVFFILSPGVDALKDLEVL</sequence>
<dbReference type="GO" id="GO:0030286">
    <property type="term" value="C:dynein complex"/>
    <property type="evidence" value="ECO:0007669"/>
    <property type="project" value="InterPro"/>
</dbReference>
<comment type="caution">
    <text evidence="1">The sequence shown here is derived from an EMBL/GenBank/DDBJ whole genome shotgun (WGS) entry which is preliminary data.</text>
</comment>
<dbReference type="GO" id="GO:0051959">
    <property type="term" value="F:dynein light intermediate chain binding"/>
    <property type="evidence" value="ECO:0007669"/>
    <property type="project" value="InterPro"/>
</dbReference>
<organism evidence="1 2">
    <name type="scientific">Myodes glareolus</name>
    <name type="common">Bank vole</name>
    <name type="synonym">Clethrionomys glareolus</name>
    <dbReference type="NCBI Taxonomy" id="447135"/>
    <lineage>
        <taxon>Eukaryota</taxon>
        <taxon>Metazoa</taxon>
        <taxon>Chordata</taxon>
        <taxon>Craniata</taxon>
        <taxon>Vertebrata</taxon>
        <taxon>Euteleostomi</taxon>
        <taxon>Mammalia</taxon>
        <taxon>Eutheria</taxon>
        <taxon>Euarchontoglires</taxon>
        <taxon>Glires</taxon>
        <taxon>Rodentia</taxon>
        <taxon>Myomorpha</taxon>
        <taxon>Muroidea</taxon>
        <taxon>Cricetidae</taxon>
        <taxon>Arvicolinae</taxon>
        <taxon>Myodes</taxon>
    </lineage>
</organism>
<feature type="non-terminal residue" evidence="1">
    <location>
        <position position="155"/>
    </location>
</feature>
<evidence type="ECO:0000313" key="1">
    <source>
        <dbReference type="EMBL" id="KAK7808147.1"/>
    </source>
</evidence>
<keyword evidence="2" id="KW-1185">Reference proteome</keyword>
<evidence type="ECO:0000313" key="2">
    <source>
        <dbReference type="Proteomes" id="UP001488838"/>
    </source>
</evidence>
<dbReference type="InterPro" id="IPR026983">
    <property type="entry name" value="DHC"/>
</dbReference>
<dbReference type="EMBL" id="JBBHLL010000246">
    <property type="protein sequence ID" value="KAK7808147.1"/>
    <property type="molecule type" value="Genomic_DNA"/>
</dbReference>
<dbReference type="PANTHER" id="PTHR46961:SF14">
    <property type="entry name" value="DYNEIN HEAVY CHAIN 11, AXONEMAL"/>
    <property type="match status" value="1"/>
</dbReference>
<feature type="non-terminal residue" evidence="1">
    <location>
        <position position="1"/>
    </location>
</feature>
<dbReference type="PANTHER" id="PTHR46961">
    <property type="entry name" value="DYNEIN HEAVY CHAIN 1, AXONEMAL-LIKE PROTEIN"/>
    <property type="match status" value="1"/>
</dbReference>
<accession>A0AAW0I1S8</accession>
<dbReference type="AlphaFoldDB" id="A0AAW0I1S8"/>
<reference evidence="1 2" key="1">
    <citation type="journal article" date="2023" name="bioRxiv">
        <title>Conserved and derived expression patterns and positive selection on dental genes reveal complex evolutionary context of ever-growing rodent molars.</title>
        <authorList>
            <person name="Calamari Z.T."/>
            <person name="Song A."/>
            <person name="Cohen E."/>
            <person name="Akter M."/>
            <person name="Roy R.D."/>
            <person name="Hallikas O."/>
            <person name="Christensen M.M."/>
            <person name="Li P."/>
            <person name="Marangoni P."/>
            <person name="Jernvall J."/>
            <person name="Klein O.D."/>
        </authorList>
    </citation>
    <scope>NUCLEOTIDE SEQUENCE [LARGE SCALE GENOMIC DNA]</scope>
    <source>
        <strain evidence="1">V071</strain>
    </source>
</reference>
<dbReference type="GO" id="GO:0007018">
    <property type="term" value="P:microtubule-based movement"/>
    <property type="evidence" value="ECO:0007669"/>
    <property type="project" value="InterPro"/>
</dbReference>
<gene>
    <name evidence="1" type="ORF">U0070_024836</name>
</gene>
<protein>
    <submittedName>
        <fullName evidence="1">Uncharacterized protein</fullName>
    </submittedName>
</protein>
<dbReference type="GO" id="GO:0045505">
    <property type="term" value="F:dynein intermediate chain binding"/>
    <property type="evidence" value="ECO:0007669"/>
    <property type="project" value="InterPro"/>
</dbReference>
<name>A0AAW0I1S8_MYOGA</name>
<proteinExistence type="predicted"/>
<dbReference type="Proteomes" id="UP001488838">
    <property type="component" value="Unassembled WGS sequence"/>
</dbReference>